<evidence type="ECO:0000256" key="7">
    <source>
        <dbReference type="PIRSR" id="PIRSR006809-1"/>
    </source>
</evidence>
<dbReference type="PRINTS" id="PR00326">
    <property type="entry name" value="GTP1OBG"/>
</dbReference>
<feature type="binding site" evidence="7">
    <location>
        <begin position="263"/>
        <end position="266"/>
    </location>
    <ligand>
        <name>GTP</name>
        <dbReference type="ChEBI" id="CHEBI:37565"/>
    </ligand>
</feature>
<evidence type="ECO:0000256" key="2">
    <source>
        <dbReference type="ARBA" id="ARBA00022723"/>
    </source>
</evidence>
<evidence type="ECO:0000256" key="1">
    <source>
        <dbReference type="ARBA" id="ARBA00022490"/>
    </source>
</evidence>
<dbReference type="HAMAP" id="MF_00900">
    <property type="entry name" value="GTPase_HflX"/>
    <property type="match status" value="1"/>
</dbReference>
<feature type="binding site" evidence="7">
    <location>
        <begin position="351"/>
        <end position="353"/>
    </location>
    <ligand>
        <name>GTP</name>
        <dbReference type="ChEBI" id="CHEBI:37565"/>
    </ligand>
</feature>
<dbReference type="InterPro" id="IPR006073">
    <property type="entry name" value="GTP-bd"/>
</dbReference>
<feature type="binding site" evidence="8">
    <location>
        <position position="216"/>
    </location>
    <ligand>
        <name>Mg(2+)</name>
        <dbReference type="ChEBI" id="CHEBI:18420"/>
    </ligand>
</feature>
<dbReference type="Pfam" id="PF13167">
    <property type="entry name" value="GTP-bdg_N"/>
    <property type="match status" value="1"/>
</dbReference>
<dbReference type="Pfam" id="PF16360">
    <property type="entry name" value="GTP-bdg_M"/>
    <property type="match status" value="1"/>
</dbReference>
<comment type="subcellular location">
    <subcellularLocation>
        <location evidence="6">Cytoplasm</location>
    </subcellularLocation>
    <text evidence="6">May associate with membranes.</text>
</comment>
<evidence type="ECO:0000256" key="3">
    <source>
        <dbReference type="ARBA" id="ARBA00022741"/>
    </source>
</evidence>
<feature type="binding site" evidence="7">
    <location>
        <begin position="329"/>
        <end position="332"/>
    </location>
    <ligand>
        <name>GTP</name>
        <dbReference type="ChEBI" id="CHEBI:37565"/>
    </ligand>
</feature>
<comment type="cofactor">
    <cofactor evidence="8">
        <name>Mg(2+)</name>
        <dbReference type="ChEBI" id="CHEBI:18420"/>
    </cofactor>
</comment>
<dbReference type="AlphaFoldDB" id="A0A173XDA2"/>
<comment type="similarity">
    <text evidence="6">Belongs to the TRAFAC class OBG-HflX-like GTPase superfamily. HflX GTPase family.</text>
</comment>
<keyword evidence="2 8" id="KW-0479">Metal-binding</keyword>
<keyword evidence="1 6" id="KW-0963">Cytoplasm</keyword>
<feature type="domain" description="Hflx-type G" evidence="10">
    <location>
        <begin position="203"/>
        <end position="373"/>
    </location>
</feature>
<dbReference type="Proteomes" id="UP000095651">
    <property type="component" value="Unassembled WGS sequence"/>
</dbReference>
<dbReference type="SUPFAM" id="SSF52540">
    <property type="entry name" value="P-loop containing nucleoside triphosphate hydrolases"/>
    <property type="match status" value="1"/>
</dbReference>
<dbReference type="CDD" id="cd01878">
    <property type="entry name" value="HflX"/>
    <property type="match status" value="1"/>
</dbReference>
<evidence type="ECO:0000256" key="6">
    <source>
        <dbReference type="HAMAP-Rule" id="MF_00900"/>
    </source>
</evidence>
<dbReference type="PIRSF" id="PIRSF006809">
    <property type="entry name" value="GTP-binding_hflX_prd"/>
    <property type="match status" value="1"/>
</dbReference>
<evidence type="ECO:0000256" key="4">
    <source>
        <dbReference type="ARBA" id="ARBA00022842"/>
    </source>
</evidence>
<dbReference type="PANTHER" id="PTHR10229:SF4">
    <property type="entry name" value="GTPASE HFLX"/>
    <property type="match status" value="1"/>
</dbReference>
<dbReference type="FunFam" id="3.40.50.300:FF:001198">
    <property type="entry name" value="GTPase HflX"/>
    <property type="match status" value="1"/>
</dbReference>
<dbReference type="EMBL" id="CYZE01000001">
    <property type="protein sequence ID" value="CUN49772.1"/>
    <property type="molecule type" value="Genomic_DNA"/>
</dbReference>
<evidence type="ECO:0000313" key="12">
    <source>
        <dbReference type="Proteomes" id="UP000095651"/>
    </source>
</evidence>
<dbReference type="GO" id="GO:0043022">
    <property type="term" value="F:ribosome binding"/>
    <property type="evidence" value="ECO:0007669"/>
    <property type="project" value="TreeGrafter"/>
</dbReference>
<dbReference type="GO" id="GO:0005737">
    <property type="term" value="C:cytoplasm"/>
    <property type="evidence" value="ECO:0007669"/>
    <property type="project" value="UniProtKB-SubCell"/>
</dbReference>
<keyword evidence="3 6" id="KW-0547">Nucleotide-binding</keyword>
<evidence type="ECO:0000256" key="8">
    <source>
        <dbReference type="PIRSR" id="PIRSR006809-2"/>
    </source>
</evidence>
<reference evidence="11 12" key="1">
    <citation type="submission" date="2015-09" db="EMBL/GenBank/DDBJ databases">
        <authorList>
            <consortium name="Pathogen Informatics"/>
        </authorList>
    </citation>
    <scope>NUCLEOTIDE SEQUENCE [LARGE SCALE GENOMIC DNA]</scope>
    <source>
        <strain evidence="11 12">2789STDY5608850</strain>
    </source>
</reference>
<dbReference type="GO" id="GO:0046872">
    <property type="term" value="F:metal ion binding"/>
    <property type="evidence" value="ECO:0007669"/>
    <property type="project" value="UniProtKB-KW"/>
</dbReference>
<dbReference type="GO" id="GO:0003924">
    <property type="term" value="F:GTPase activity"/>
    <property type="evidence" value="ECO:0007669"/>
    <property type="project" value="UniProtKB-UniRule"/>
</dbReference>
<evidence type="ECO:0000256" key="5">
    <source>
        <dbReference type="ARBA" id="ARBA00023134"/>
    </source>
</evidence>
<gene>
    <name evidence="11" type="primary">hflX_1</name>
    <name evidence="6" type="synonym">hflX</name>
    <name evidence="11" type="ORF">ERS852407_00373</name>
</gene>
<evidence type="ECO:0000256" key="9">
    <source>
        <dbReference type="SAM" id="MobiDB-lite"/>
    </source>
</evidence>
<feature type="binding site" evidence="7">
    <location>
        <begin position="241"/>
        <end position="245"/>
    </location>
    <ligand>
        <name>GTP</name>
        <dbReference type="ChEBI" id="CHEBI:37565"/>
    </ligand>
</feature>
<comment type="subunit">
    <text evidence="6">Monomer. Associates with the 50S ribosomal subunit.</text>
</comment>
<feature type="binding site" evidence="7">
    <location>
        <begin position="209"/>
        <end position="216"/>
    </location>
    <ligand>
        <name>GTP</name>
        <dbReference type="ChEBI" id="CHEBI:37565"/>
    </ligand>
</feature>
<organism evidence="11 12">
    <name type="scientific">Hungatella hathewayi</name>
    <dbReference type="NCBI Taxonomy" id="154046"/>
    <lineage>
        <taxon>Bacteria</taxon>
        <taxon>Bacillati</taxon>
        <taxon>Bacillota</taxon>
        <taxon>Clostridia</taxon>
        <taxon>Lachnospirales</taxon>
        <taxon>Lachnospiraceae</taxon>
        <taxon>Hungatella</taxon>
    </lineage>
</organism>
<feature type="region of interest" description="Disordered" evidence="9">
    <location>
        <begin position="146"/>
        <end position="167"/>
    </location>
</feature>
<dbReference type="RefSeq" id="WP_055652774.1">
    <property type="nucleotide sequence ID" value="NZ_CABIXC010000001.1"/>
</dbReference>
<keyword evidence="5 6" id="KW-0342">GTP-binding</keyword>
<dbReference type="Gene3D" id="6.10.250.2860">
    <property type="match status" value="1"/>
</dbReference>
<accession>A0A173XDA2</accession>
<keyword evidence="4 8" id="KW-0460">Magnesium</keyword>
<dbReference type="InterPro" id="IPR030394">
    <property type="entry name" value="G_HFLX_dom"/>
</dbReference>
<dbReference type="InterPro" id="IPR032305">
    <property type="entry name" value="GTP-bd_M"/>
</dbReference>
<name>A0A173XDA2_9FIRM</name>
<dbReference type="Gene3D" id="3.40.50.300">
    <property type="entry name" value="P-loop containing nucleotide triphosphate hydrolases"/>
    <property type="match status" value="1"/>
</dbReference>
<dbReference type="PANTHER" id="PTHR10229">
    <property type="entry name" value="GTP-BINDING PROTEIN HFLX"/>
    <property type="match status" value="1"/>
</dbReference>
<dbReference type="InterPro" id="IPR027417">
    <property type="entry name" value="P-loop_NTPase"/>
</dbReference>
<dbReference type="InterPro" id="IPR042108">
    <property type="entry name" value="GTPase_HflX_N_sf"/>
</dbReference>
<dbReference type="FunFam" id="3.40.50.11060:FF:000001">
    <property type="entry name" value="GTPase HflX"/>
    <property type="match status" value="1"/>
</dbReference>
<proteinExistence type="inferred from homology"/>
<sequence>MKQQNETIRPRALLAGVHLNENNDFEVSMKELHNLVKACDMDPVARVDQNLSCINAAYYIGSGKVGEIREAVETLCVDYVIFNDTLSPSQLKNLQREIDVPVWDRTYLILEIFSRRARTKEAKMQVESARLQYMLPRLMGLRDSLGRQGGASGSLSNKGSGEKQIELDRRKIEGRISELRRELERMEQEREVQRRKRTQGTYPQAALVGYTNAGKSTLLNKLVELSSGKEEKMVMAKDMLFATLDTTVRKISLSGSQDFLLSDTVGFISRLPHSLVKAFRSTLDEIRYADLLLHVVDFSDEHYKEQIEVTEETLKELGAGDIPRIYIMNKADSVMEEETLPKISDNRIYMSAKYGIGIPELMRMMEKILFSEYQEAQFLIPYENGNVVHYLNSRAMVHSREFQEDGVCLTVSCREGDREKYKQYLMR</sequence>
<protein>
    <recommendedName>
        <fullName evidence="6">GTPase HflX</fullName>
    </recommendedName>
    <alternativeName>
        <fullName evidence="6">GTP-binding protein HflX</fullName>
    </alternativeName>
</protein>
<dbReference type="GO" id="GO:0005525">
    <property type="term" value="F:GTP binding"/>
    <property type="evidence" value="ECO:0007669"/>
    <property type="project" value="UniProtKB-UniRule"/>
</dbReference>
<dbReference type="InterPro" id="IPR025121">
    <property type="entry name" value="GTPase_HflX_N"/>
</dbReference>
<dbReference type="NCBIfam" id="TIGR03156">
    <property type="entry name" value="GTP_HflX"/>
    <property type="match status" value="1"/>
</dbReference>
<dbReference type="InterPro" id="IPR016496">
    <property type="entry name" value="GTPase_HflX"/>
</dbReference>
<comment type="function">
    <text evidence="6">GTPase that associates with the 50S ribosomal subunit and may have a role during protein synthesis or ribosome biogenesis.</text>
</comment>
<evidence type="ECO:0000313" key="11">
    <source>
        <dbReference type="EMBL" id="CUN49772.1"/>
    </source>
</evidence>
<evidence type="ECO:0000259" key="10">
    <source>
        <dbReference type="PROSITE" id="PS51705"/>
    </source>
</evidence>
<feature type="binding site" evidence="8">
    <location>
        <position position="243"/>
    </location>
    <ligand>
        <name>Mg(2+)</name>
        <dbReference type="ChEBI" id="CHEBI:18420"/>
    </ligand>
</feature>
<dbReference type="Gene3D" id="3.40.50.11060">
    <property type="entry name" value="GTPase HflX, N-terminal domain"/>
    <property type="match status" value="1"/>
</dbReference>
<dbReference type="PROSITE" id="PS51705">
    <property type="entry name" value="G_HFLX"/>
    <property type="match status" value="1"/>
</dbReference>
<dbReference type="Pfam" id="PF01926">
    <property type="entry name" value="MMR_HSR1"/>
    <property type="match status" value="1"/>
</dbReference>